<evidence type="ECO:0000313" key="3">
    <source>
        <dbReference type="EMBL" id="RAQ97946.1"/>
    </source>
</evidence>
<evidence type="ECO:0000313" key="4">
    <source>
        <dbReference type="Proteomes" id="UP000248706"/>
    </source>
</evidence>
<gene>
    <name evidence="3" type="ORF">A4R35_20575</name>
</gene>
<dbReference type="Gene3D" id="3.40.50.620">
    <property type="entry name" value="HUPs"/>
    <property type="match status" value="1"/>
</dbReference>
<feature type="region of interest" description="Disordered" evidence="1">
    <location>
        <begin position="163"/>
        <end position="183"/>
    </location>
</feature>
<name>A0A328VJV3_9CHLR</name>
<comment type="caution">
    <text evidence="3">The sequence shown here is derived from an EMBL/GenBank/DDBJ whole genome shotgun (WGS) entry which is preliminary data.</text>
</comment>
<dbReference type="RefSeq" id="WP_112432791.1">
    <property type="nucleotide sequence ID" value="NZ_MCIF01000002.1"/>
</dbReference>
<dbReference type="CDD" id="cd00293">
    <property type="entry name" value="USP-like"/>
    <property type="match status" value="1"/>
</dbReference>
<accession>A0A328VJV3</accession>
<reference evidence="3 4" key="1">
    <citation type="submission" date="2016-08" db="EMBL/GenBank/DDBJ databases">
        <title>Analysis of Carbohydrate Active Enzymes in Thermogemmatispora T81 Reveals Carbohydrate Degradation Ability.</title>
        <authorList>
            <person name="Tomazini A."/>
            <person name="Lal S."/>
            <person name="Stott M."/>
            <person name="Henrissat B."/>
            <person name="Polikarpov I."/>
            <person name="Sparling R."/>
            <person name="Levin D.B."/>
        </authorList>
    </citation>
    <scope>NUCLEOTIDE SEQUENCE [LARGE SCALE GENOMIC DNA]</scope>
    <source>
        <strain evidence="3 4">T81</strain>
    </source>
</reference>
<feature type="compositionally biased region" description="Low complexity" evidence="1">
    <location>
        <begin position="163"/>
        <end position="174"/>
    </location>
</feature>
<sequence>MVHLWRSRTKEEAETTKAPGVGATGDIAVIVEGKKLDTELVRLACLMAKRAKRKVHLVHIIEVPRTLPLKAVLTEKSNAANKLLSEAIAIAEEAGCDAVAEIVQARDAGPAIVDEARDHGCALIMLGLVRSHRSQNNLGKTIPYVLLNAPCRVWVIQDPNGTAAASTPATATTSNSDVSVSKA</sequence>
<keyword evidence="4" id="KW-1185">Reference proteome</keyword>
<dbReference type="Proteomes" id="UP000248706">
    <property type="component" value="Unassembled WGS sequence"/>
</dbReference>
<dbReference type="OrthoDB" id="164038at2"/>
<protein>
    <recommendedName>
        <fullName evidence="2">UspA domain-containing protein</fullName>
    </recommendedName>
</protein>
<dbReference type="InterPro" id="IPR006016">
    <property type="entry name" value="UspA"/>
</dbReference>
<proteinExistence type="predicted"/>
<dbReference type="AlphaFoldDB" id="A0A328VJV3"/>
<evidence type="ECO:0000259" key="2">
    <source>
        <dbReference type="Pfam" id="PF00582"/>
    </source>
</evidence>
<dbReference type="SUPFAM" id="SSF52402">
    <property type="entry name" value="Adenine nucleotide alpha hydrolases-like"/>
    <property type="match status" value="1"/>
</dbReference>
<evidence type="ECO:0000256" key="1">
    <source>
        <dbReference type="SAM" id="MobiDB-lite"/>
    </source>
</evidence>
<dbReference type="InterPro" id="IPR014729">
    <property type="entry name" value="Rossmann-like_a/b/a_fold"/>
</dbReference>
<feature type="domain" description="UspA" evidence="2">
    <location>
        <begin position="27"/>
        <end position="156"/>
    </location>
</feature>
<organism evidence="3 4">
    <name type="scientific">Thermogemmatispora tikiterensis</name>
    <dbReference type="NCBI Taxonomy" id="1825093"/>
    <lineage>
        <taxon>Bacteria</taxon>
        <taxon>Bacillati</taxon>
        <taxon>Chloroflexota</taxon>
        <taxon>Ktedonobacteria</taxon>
        <taxon>Thermogemmatisporales</taxon>
        <taxon>Thermogemmatisporaceae</taxon>
        <taxon>Thermogemmatispora</taxon>
    </lineage>
</organism>
<dbReference type="EMBL" id="MCIF01000002">
    <property type="protein sequence ID" value="RAQ97946.1"/>
    <property type="molecule type" value="Genomic_DNA"/>
</dbReference>
<dbReference type="Pfam" id="PF00582">
    <property type="entry name" value="Usp"/>
    <property type="match status" value="1"/>
</dbReference>